<name>L9YKL9_9EURY</name>
<accession>L9YKL9</accession>
<dbReference type="SUPFAM" id="SSF53335">
    <property type="entry name" value="S-adenosyl-L-methionine-dependent methyltransferases"/>
    <property type="match status" value="1"/>
</dbReference>
<dbReference type="Proteomes" id="UP000011618">
    <property type="component" value="Unassembled WGS sequence"/>
</dbReference>
<dbReference type="OrthoDB" id="147504at2157"/>
<dbReference type="RefSeq" id="WP_006186467.1">
    <property type="nucleotide sequence ID" value="NZ_AOII01000086.1"/>
</dbReference>
<organism evidence="4 5">
    <name type="scientific">Natrinema pallidum DSM 3751</name>
    <dbReference type="NCBI Taxonomy" id="1227495"/>
    <lineage>
        <taxon>Archaea</taxon>
        <taxon>Methanobacteriati</taxon>
        <taxon>Methanobacteriota</taxon>
        <taxon>Stenosarchaea group</taxon>
        <taxon>Halobacteria</taxon>
        <taxon>Halobacteriales</taxon>
        <taxon>Natrialbaceae</taxon>
        <taxon>Natrinema</taxon>
    </lineage>
</organism>
<dbReference type="CDD" id="cd02440">
    <property type="entry name" value="AdoMet_MTases"/>
    <property type="match status" value="1"/>
</dbReference>
<dbReference type="GO" id="GO:0008168">
    <property type="term" value="F:methyltransferase activity"/>
    <property type="evidence" value="ECO:0007669"/>
    <property type="project" value="UniProtKB-KW"/>
</dbReference>
<dbReference type="EMBL" id="AOII01000086">
    <property type="protein sequence ID" value="ELY74679.1"/>
    <property type="molecule type" value="Genomic_DNA"/>
</dbReference>
<comment type="caution">
    <text evidence="4">The sequence shown here is derived from an EMBL/GenBank/DDBJ whole genome shotgun (WGS) entry which is preliminary data.</text>
</comment>
<evidence type="ECO:0000256" key="2">
    <source>
        <dbReference type="ARBA" id="ARBA00022679"/>
    </source>
</evidence>
<reference evidence="4 5" key="1">
    <citation type="journal article" date="2014" name="PLoS Genet.">
        <title>Phylogenetically driven sequencing of extremely halophilic archaea reveals strategies for static and dynamic osmo-response.</title>
        <authorList>
            <person name="Becker E.A."/>
            <person name="Seitzer P.M."/>
            <person name="Tritt A."/>
            <person name="Larsen D."/>
            <person name="Krusor M."/>
            <person name="Yao A.I."/>
            <person name="Wu D."/>
            <person name="Madern D."/>
            <person name="Eisen J.A."/>
            <person name="Darling A.E."/>
            <person name="Facciotti M.T."/>
        </authorList>
    </citation>
    <scope>NUCLEOTIDE SEQUENCE [LARGE SCALE GENOMIC DNA]</scope>
    <source>
        <strain evidence="4 5">DSM 3751</strain>
    </source>
</reference>
<keyword evidence="2 4" id="KW-0808">Transferase</keyword>
<dbReference type="PANTHER" id="PTHR43861:SF1">
    <property type="entry name" value="TRANS-ACONITATE 2-METHYLTRANSFERASE"/>
    <property type="match status" value="1"/>
</dbReference>
<dbReference type="GO" id="GO:0032259">
    <property type="term" value="P:methylation"/>
    <property type="evidence" value="ECO:0007669"/>
    <property type="project" value="UniProtKB-KW"/>
</dbReference>
<dbReference type="InterPro" id="IPR029063">
    <property type="entry name" value="SAM-dependent_MTases_sf"/>
</dbReference>
<dbReference type="Gene3D" id="2.20.25.110">
    <property type="entry name" value="S-adenosyl-L-methionine-dependent methyltransferases"/>
    <property type="match status" value="1"/>
</dbReference>
<dbReference type="Pfam" id="PF13649">
    <property type="entry name" value="Methyltransf_25"/>
    <property type="match status" value="1"/>
</dbReference>
<proteinExistence type="predicted"/>
<sequence>MVDEDHFRNWADVYDVVYEGKNADVDFYLDFALDADGPVLEIGCGTGRVYLELLSAEVDAYGIDISAPMLSVLREQAKKRELVPQVWQADMRDFSANQTFDRIIVPFRTFLLNLTIDDQLATLQCIRDHLAPGGKLAFNMFVPDPEIIATQYGTEMELELERDELTYTIVQTYRLVDEIERYMQLDRELFRNGKCIRSISYKYALLDKRTIELLLQHTEFDDWDVYGGFNGDPLTSAGQEMVWIVEA</sequence>
<dbReference type="PANTHER" id="PTHR43861">
    <property type="entry name" value="TRANS-ACONITATE 2-METHYLTRANSFERASE-RELATED"/>
    <property type="match status" value="1"/>
</dbReference>
<dbReference type="InterPro" id="IPR041698">
    <property type="entry name" value="Methyltransf_25"/>
</dbReference>
<evidence type="ECO:0000313" key="5">
    <source>
        <dbReference type="Proteomes" id="UP000011618"/>
    </source>
</evidence>
<evidence type="ECO:0000256" key="1">
    <source>
        <dbReference type="ARBA" id="ARBA00022603"/>
    </source>
</evidence>
<feature type="domain" description="Methyltransferase" evidence="3">
    <location>
        <begin position="39"/>
        <end position="134"/>
    </location>
</feature>
<dbReference type="AlphaFoldDB" id="L9YKL9"/>
<protein>
    <submittedName>
        <fullName evidence="4">Type 12 methyltransferase</fullName>
    </submittedName>
</protein>
<evidence type="ECO:0000259" key="3">
    <source>
        <dbReference type="Pfam" id="PF13649"/>
    </source>
</evidence>
<keyword evidence="1 4" id="KW-0489">Methyltransferase</keyword>
<dbReference type="eggNOG" id="arCOG01791">
    <property type="taxonomic scope" value="Archaea"/>
</dbReference>
<dbReference type="Gene3D" id="3.40.50.150">
    <property type="entry name" value="Vaccinia Virus protein VP39"/>
    <property type="match status" value="1"/>
</dbReference>
<gene>
    <name evidence="4" type="ORF">C487_14584</name>
</gene>
<evidence type="ECO:0000313" key="4">
    <source>
        <dbReference type="EMBL" id="ELY74679.1"/>
    </source>
</evidence>